<keyword evidence="2" id="KW-1133">Transmembrane helix</keyword>
<evidence type="ECO:0000313" key="4">
    <source>
        <dbReference type="Proteomes" id="UP001165378"/>
    </source>
</evidence>
<proteinExistence type="predicted"/>
<feature type="region of interest" description="Disordered" evidence="1">
    <location>
        <begin position="1"/>
        <end position="32"/>
    </location>
</feature>
<gene>
    <name evidence="3" type="ORF">LZ495_08080</name>
</gene>
<dbReference type="RefSeq" id="WP_235051317.1">
    <property type="nucleotide sequence ID" value="NZ_JAKFHA010000003.1"/>
</dbReference>
<reference evidence="3" key="1">
    <citation type="submission" date="2022-01" db="EMBL/GenBank/DDBJ databases">
        <title>Genome-Based Taxonomic Classification of the Phylum Actinobacteria.</title>
        <authorList>
            <person name="Gao Y."/>
        </authorList>
    </citation>
    <scope>NUCLEOTIDE SEQUENCE</scope>
    <source>
        <strain evidence="3">KLBMP 8922</strain>
    </source>
</reference>
<evidence type="ECO:0000256" key="1">
    <source>
        <dbReference type="SAM" id="MobiDB-lite"/>
    </source>
</evidence>
<accession>A0AA41U2J4</accession>
<feature type="transmembrane region" description="Helical" evidence="2">
    <location>
        <begin position="40"/>
        <end position="59"/>
    </location>
</feature>
<evidence type="ECO:0000256" key="2">
    <source>
        <dbReference type="SAM" id="Phobius"/>
    </source>
</evidence>
<organism evidence="3 4">
    <name type="scientific">Yinghuangia soli</name>
    <dbReference type="NCBI Taxonomy" id="2908204"/>
    <lineage>
        <taxon>Bacteria</taxon>
        <taxon>Bacillati</taxon>
        <taxon>Actinomycetota</taxon>
        <taxon>Actinomycetes</taxon>
        <taxon>Kitasatosporales</taxon>
        <taxon>Streptomycetaceae</taxon>
        <taxon>Yinghuangia</taxon>
    </lineage>
</organism>
<comment type="caution">
    <text evidence="3">The sequence shown here is derived from an EMBL/GenBank/DDBJ whole genome shotgun (WGS) entry which is preliminary data.</text>
</comment>
<keyword evidence="2" id="KW-0812">Transmembrane</keyword>
<feature type="transmembrane region" description="Helical" evidence="2">
    <location>
        <begin position="65"/>
        <end position="84"/>
    </location>
</feature>
<protein>
    <submittedName>
        <fullName evidence="3">Uncharacterized protein</fullName>
    </submittedName>
</protein>
<dbReference type="Proteomes" id="UP001165378">
    <property type="component" value="Unassembled WGS sequence"/>
</dbReference>
<sequence>MSYDARDNTWEAAHDKTVQRGRDKVGRGDVRTGNAGHTPAAWIGVAVILTGCVVAAVALPMAQAWLFWLGVGIAALGAVLGKILSLMGLGIPPGYHQEGDVELRDQMLGEDGSGQWSGHQSSPRART</sequence>
<evidence type="ECO:0000313" key="3">
    <source>
        <dbReference type="EMBL" id="MCF2527174.1"/>
    </source>
</evidence>
<dbReference type="EMBL" id="JAKFHA010000003">
    <property type="protein sequence ID" value="MCF2527174.1"/>
    <property type="molecule type" value="Genomic_DNA"/>
</dbReference>
<dbReference type="NCBIfam" id="NF041681">
    <property type="entry name" value="HGxxPAAW"/>
    <property type="match status" value="1"/>
</dbReference>
<feature type="compositionally biased region" description="Basic and acidic residues" evidence="1">
    <location>
        <begin position="1"/>
        <end position="30"/>
    </location>
</feature>
<feature type="compositionally biased region" description="Polar residues" evidence="1">
    <location>
        <begin position="114"/>
        <end position="127"/>
    </location>
</feature>
<keyword evidence="4" id="KW-1185">Reference proteome</keyword>
<dbReference type="AlphaFoldDB" id="A0AA41U2J4"/>
<keyword evidence="2" id="KW-0472">Membrane</keyword>
<name>A0AA41U2J4_9ACTN</name>
<feature type="region of interest" description="Disordered" evidence="1">
    <location>
        <begin position="103"/>
        <end position="127"/>
    </location>
</feature>